<dbReference type="Proteomes" id="UP000594688">
    <property type="component" value="Chromosome"/>
</dbReference>
<dbReference type="NCBIfam" id="NF009905">
    <property type="entry name" value="PRK13368.1"/>
    <property type="match status" value="1"/>
</dbReference>
<keyword evidence="4 5" id="KW-0448">Lipopolysaccharide biosynthesis</keyword>
<dbReference type="CDD" id="cd02517">
    <property type="entry name" value="CMP-KDO-Synthetase"/>
    <property type="match status" value="1"/>
</dbReference>
<reference evidence="6 7" key="1">
    <citation type="submission" date="2020-02" db="EMBL/GenBank/DDBJ databases">
        <title>Genomic and physiological characterization of two novel Nitrospinaceae genera.</title>
        <authorList>
            <person name="Mueller A.J."/>
            <person name="Jung M.-Y."/>
            <person name="Strachan C.R."/>
            <person name="Herbold C.W."/>
            <person name="Kirkegaard R.H."/>
            <person name="Daims H."/>
        </authorList>
    </citation>
    <scope>NUCLEOTIDE SEQUENCE [LARGE SCALE GENOMIC DNA]</scope>
    <source>
        <strain evidence="6">EB</strain>
    </source>
</reference>
<keyword evidence="2 5" id="KW-0808">Transferase</keyword>
<evidence type="ECO:0000256" key="1">
    <source>
        <dbReference type="ARBA" id="ARBA00004370"/>
    </source>
</evidence>
<gene>
    <name evidence="5 6" type="primary">kdsB</name>
    <name evidence="6" type="ORF">G3M70_16905</name>
</gene>
<dbReference type="KEGG" id="nli:G3M70_16905"/>
<dbReference type="Gene3D" id="3.90.550.10">
    <property type="entry name" value="Spore Coat Polysaccharide Biosynthesis Protein SpsA, Chain A"/>
    <property type="match status" value="1"/>
</dbReference>
<dbReference type="InterPro" id="IPR004528">
    <property type="entry name" value="KdsB"/>
</dbReference>
<dbReference type="PANTHER" id="PTHR42866:SF2">
    <property type="entry name" value="3-DEOXY-MANNO-OCTULOSONATE CYTIDYLYLTRANSFERASE, MITOCHONDRIAL"/>
    <property type="match status" value="1"/>
</dbReference>
<dbReference type="EMBL" id="CP048685">
    <property type="protein sequence ID" value="QPJ63461.1"/>
    <property type="molecule type" value="Genomic_DNA"/>
</dbReference>
<name>A0A7T0BYU4_9BACT</name>
<keyword evidence="3 5" id="KW-0548">Nucleotidyltransferase</keyword>
<comment type="similarity">
    <text evidence="5">Belongs to the KdsB family.</text>
</comment>
<evidence type="ECO:0000256" key="3">
    <source>
        <dbReference type="ARBA" id="ARBA00022695"/>
    </source>
</evidence>
<keyword evidence="5" id="KW-0963">Cytoplasm</keyword>
<dbReference type="SUPFAM" id="SSF53448">
    <property type="entry name" value="Nucleotide-diphospho-sugar transferases"/>
    <property type="match status" value="1"/>
</dbReference>
<dbReference type="InterPro" id="IPR029044">
    <property type="entry name" value="Nucleotide-diphossugar_trans"/>
</dbReference>
<dbReference type="HAMAP" id="MF_00057">
    <property type="entry name" value="KdsB"/>
    <property type="match status" value="1"/>
</dbReference>
<dbReference type="UniPathway" id="UPA00358">
    <property type="reaction ID" value="UER00476"/>
</dbReference>
<dbReference type="GO" id="GO:0008690">
    <property type="term" value="F:3-deoxy-manno-octulosonate cytidylyltransferase activity"/>
    <property type="evidence" value="ECO:0007669"/>
    <property type="project" value="UniProtKB-UniRule"/>
</dbReference>
<sequence length="252" mass="27830">MTQKPQAVGIIPARWDSSRFPGKPLALLGGKPMVLWVMEAADRAASLDEVIVATDDSRIRDAVTQAGGKACMTSPEHETGSDRIAEVAAGGNWEIVVNIQGDEPLIDPFVIDRAVEGLKANPDIPVSTLKTPIKSKEEFNDPNAVKVVTDINDRALYFSRSSIPFDRDGNQGDKEKIKGSYRHLGLYAYRKNFLIEFTQMRSTILETKEKLEQLRILESGHSILVLEVSSISPGVDCPEDLARLETLIKDRE</sequence>
<accession>A0A7T0BYU4</accession>
<protein>
    <recommendedName>
        <fullName evidence="5">3-deoxy-manno-octulosonate cytidylyltransferase</fullName>
        <ecNumber evidence="5">2.7.7.38</ecNumber>
    </recommendedName>
    <alternativeName>
        <fullName evidence="5">CMP-2-keto-3-deoxyoctulosonic acid synthase</fullName>
        <shortName evidence="5">CKS</shortName>
        <shortName evidence="5">CMP-KDO synthase</shortName>
    </alternativeName>
</protein>
<dbReference type="Pfam" id="PF02348">
    <property type="entry name" value="CTP_transf_3"/>
    <property type="match status" value="1"/>
</dbReference>
<evidence type="ECO:0000313" key="7">
    <source>
        <dbReference type="Proteomes" id="UP000594688"/>
    </source>
</evidence>
<comment type="catalytic activity">
    <reaction evidence="5">
        <text>3-deoxy-alpha-D-manno-oct-2-ulosonate + CTP = CMP-3-deoxy-beta-D-manno-octulosonate + diphosphate</text>
        <dbReference type="Rhea" id="RHEA:23448"/>
        <dbReference type="ChEBI" id="CHEBI:33019"/>
        <dbReference type="ChEBI" id="CHEBI:37563"/>
        <dbReference type="ChEBI" id="CHEBI:85986"/>
        <dbReference type="ChEBI" id="CHEBI:85987"/>
        <dbReference type="EC" id="2.7.7.38"/>
    </reaction>
</comment>
<dbReference type="InterPro" id="IPR003329">
    <property type="entry name" value="Cytidylyl_trans"/>
</dbReference>
<dbReference type="GO" id="GO:0016020">
    <property type="term" value="C:membrane"/>
    <property type="evidence" value="ECO:0007669"/>
    <property type="project" value="UniProtKB-SubCell"/>
</dbReference>
<dbReference type="GO" id="GO:0009103">
    <property type="term" value="P:lipopolysaccharide biosynthetic process"/>
    <property type="evidence" value="ECO:0007669"/>
    <property type="project" value="UniProtKB-UniRule"/>
</dbReference>
<evidence type="ECO:0000256" key="4">
    <source>
        <dbReference type="ARBA" id="ARBA00022985"/>
    </source>
</evidence>
<proteinExistence type="inferred from homology"/>
<comment type="subcellular location">
    <subcellularLocation>
        <location evidence="5">Cytoplasm</location>
    </subcellularLocation>
    <subcellularLocation>
        <location evidence="1">Membrane</location>
    </subcellularLocation>
</comment>
<dbReference type="AlphaFoldDB" id="A0A7T0BYU4"/>
<dbReference type="GO" id="GO:0005829">
    <property type="term" value="C:cytosol"/>
    <property type="evidence" value="ECO:0007669"/>
    <property type="project" value="TreeGrafter"/>
</dbReference>
<dbReference type="FunFam" id="3.90.550.10:FF:000011">
    <property type="entry name" value="3-deoxy-manno-octulosonate cytidylyltransferase"/>
    <property type="match status" value="1"/>
</dbReference>
<organism evidence="6 7">
    <name type="scientific">Candidatus Nitronauta litoralis</name>
    <dbReference type="NCBI Taxonomy" id="2705533"/>
    <lineage>
        <taxon>Bacteria</taxon>
        <taxon>Pseudomonadati</taxon>
        <taxon>Nitrospinota/Tectimicrobiota group</taxon>
        <taxon>Nitrospinota</taxon>
        <taxon>Nitrospinia</taxon>
        <taxon>Nitrospinales</taxon>
        <taxon>Nitrospinaceae</taxon>
        <taxon>Candidatus Nitronauta</taxon>
    </lineage>
</organism>
<comment type="function">
    <text evidence="5">Activates KDO (a required 8-carbon sugar) for incorporation into bacterial lipopolysaccharide in Gram-negative bacteria.</text>
</comment>
<dbReference type="GO" id="GO:0033468">
    <property type="term" value="P:CMP-keto-3-deoxy-D-manno-octulosonic acid biosynthetic process"/>
    <property type="evidence" value="ECO:0007669"/>
    <property type="project" value="UniProtKB-UniRule"/>
</dbReference>
<evidence type="ECO:0000256" key="5">
    <source>
        <dbReference type="HAMAP-Rule" id="MF_00057"/>
    </source>
</evidence>
<dbReference type="NCBIfam" id="NF003952">
    <property type="entry name" value="PRK05450.1-5"/>
    <property type="match status" value="1"/>
</dbReference>
<evidence type="ECO:0000256" key="2">
    <source>
        <dbReference type="ARBA" id="ARBA00022679"/>
    </source>
</evidence>
<dbReference type="NCBIfam" id="NF003950">
    <property type="entry name" value="PRK05450.1-3"/>
    <property type="match status" value="1"/>
</dbReference>
<comment type="pathway">
    <text evidence="5">Nucleotide-sugar biosynthesis; CMP-3-deoxy-D-manno-octulosonate biosynthesis; CMP-3-deoxy-D-manno-octulosonate from 3-deoxy-D-manno-octulosonate and CTP: step 1/1.</text>
</comment>
<dbReference type="NCBIfam" id="TIGR00466">
    <property type="entry name" value="kdsB"/>
    <property type="match status" value="1"/>
</dbReference>
<dbReference type="EC" id="2.7.7.38" evidence="5"/>
<evidence type="ECO:0000313" key="6">
    <source>
        <dbReference type="EMBL" id="QPJ63461.1"/>
    </source>
</evidence>
<dbReference type="PANTHER" id="PTHR42866">
    <property type="entry name" value="3-DEOXY-MANNO-OCTULOSONATE CYTIDYLYLTRANSFERASE"/>
    <property type="match status" value="1"/>
</dbReference>